<dbReference type="RefSeq" id="WP_160180052.1">
    <property type="nucleotide sequence ID" value="NZ_CP047656.1"/>
</dbReference>
<dbReference type="EMBL" id="CP047656">
    <property type="protein sequence ID" value="QHJ12144.1"/>
    <property type="molecule type" value="Genomic_DNA"/>
</dbReference>
<dbReference type="GO" id="GO:0015035">
    <property type="term" value="F:protein-disulfide reductase activity"/>
    <property type="evidence" value="ECO:0007669"/>
    <property type="project" value="InterPro"/>
</dbReference>
<keyword evidence="2" id="KW-1185">Reference proteome</keyword>
<protein>
    <recommendedName>
        <fullName evidence="3">DUF393 domain-containing protein</fullName>
    </recommendedName>
</protein>
<organism evidence="1 2">
    <name type="scientific">Paraglaciecola mesophila</name>
    <dbReference type="NCBI Taxonomy" id="197222"/>
    <lineage>
        <taxon>Bacteria</taxon>
        <taxon>Pseudomonadati</taxon>
        <taxon>Pseudomonadota</taxon>
        <taxon>Gammaproteobacteria</taxon>
        <taxon>Alteromonadales</taxon>
        <taxon>Alteromonadaceae</taxon>
        <taxon>Paraglaciecola</taxon>
    </lineage>
</organism>
<dbReference type="OrthoDB" id="5294764at2"/>
<dbReference type="InterPro" id="IPR007263">
    <property type="entry name" value="DCC1-like"/>
</dbReference>
<dbReference type="Pfam" id="PF04134">
    <property type="entry name" value="DCC1-like"/>
    <property type="match status" value="1"/>
</dbReference>
<reference evidence="1 2" key="1">
    <citation type="submission" date="2019-12" db="EMBL/GenBank/DDBJ databases">
        <title>Genome sequencing and assembly of endphytes of Porphyra tenera.</title>
        <authorList>
            <person name="Park J.M."/>
            <person name="Shin R."/>
            <person name="Jo S.H."/>
        </authorList>
    </citation>
    <scope>NUCLEOTIDE SEQUENCE [LARGE SCALE GENOMIC DNA]</scope>
    <source>
        <strain evidence="1 2">GPM4</strain>
    </source>
</reference>
<evidence type="ECO:0000313" key="2">
    <source>
        <dbReference type="Proteomes" id="UP000464524"/>
    </source>
</evidence>
<accession>A0A857JNJ3</accession>
<evidence type="ECO:0000313" key="1">
    <source>
        <dbReference type="EMBL" id="QHJ12144.1"/>
    </source>
</evidence>
<gene>
    <name evidence="1" type="ORF">FX988_02395</name>
</gene>
<dbReference type="InterPro" id="IPR044691">
    <property type="entry name" value="DCC1_Trx"/>
</dbReference>
<dbReference type="AlphaFoldDB" id="A0A857JNJ3"/>
<dbReference type="PANTHER" id="PTHR34290:SF2">
    <property type="entry name" value="OS04G0668800 PROTEIN"/>
    <property type="match status" value="1"/>
</dbReference>
<name>A0A857JNJ3_9ALTE</name>
<sequence length="136" mass="16046">MTIKIFYDGFCPLCTAEMKKLKAYDTEQFIQFIDIQMTNFTQQYPALSWDALNARIHVQKENGELVTGLDATYLAWETVGKGWLYSWLRWPVIRWFADGLYAFFARNRYTISYLLTGQKRCTTCFVPSEKDKSRHL</sequence>
<dbReference type="Proteomes" id="UP000464524">
    <property type="component" value="Chromosome"/>
</dbReference>
<dbReference type="KEGG" id="pmes:FX988_02395"/>
<evidence type="ECO:0008006" key="3">
    <source>
        <dbReference type="Google" id="ProtNLM"/>
    </source>
</evidence>
<dbReference type="PANTHER" id="PTHR34290">
    <property type="entry name" value="SI:CH73-390P7.2"/>
    <property type="match status" value="1"/>
</dbReference>
<proteinExistence type="predicted"/>